<comment type="caution">
    <text evidence="2">The sequence shown here is derived from an EMBL/GenBank/DDBJ whole genome shotgun (WGS) entry which is preliminary data.</text>
</comment>
<evidence type="ECO:0000313" key="3">
    <source>
        <dbReference type="Proteomes" id="UP000297597"/>
    </source>
</evidence>
<evidence type="ECO:0000259" key="1">
    <source>
        <dbReference type="Pfam" id="PF00350"/>
    </source>
</evidence>
<organism evidence="2 3">
    <name type="scientific">Pelotomaculum propionicicum</name>
    <dbReference type="NCBI Taxonomy" id="258475"/>
    <lineage>
        <taxon>Bacteria</taxon>
        <taxon>Bacillati</taxon>
        <taxon>Bacillota</taxon>
        <taxon>Clostridia</taxon>
        <taxon>Eubacteriales</taxon>
        <taxon>Desulfotomaculaceae</taxon>
        <taxon>Pelotomaculum</taxon>
    </lineage>
</organism>
<dbReference type="AlphaFoldDB" id="A0A4Y7RWN3"/>
<evidence type="ECO:0000313" key="2">
    <source>
        <dbReference type="EMBL" id="TEB13311.1"/>
    </source>
</evidence>
<dbReference type="Proteomes" id="UP000297597">
    <property type="component" value="Unassembled WGS sequence"/>
</dbReference>
<dbReference type="GO" id="GO:0016787">
    <property type="term" value="F:hydrolase activity"/>
    <property type="evidence" value="ECO:0007669"/>
    <property type="project" value="UniProtKB-KW"/>
</dbReference>
<accession>A0A4Y7RWN3</accession>
<dbReference type="EMBL" id="QFFZ01000002">
    <property type="protein sequence ID" value="TEB13311.1"/>
    <property type="molecule type" value="Genomic_DNA"/>
</dbReference>
<sequence length="588" mass="67424">MDRSYGKLKTEVLKNIDMLESVATMREARSMFEYLEEIKQNLLNDRFNLVVLGEFKRGKTTFLNALLGTDILPTDVLPLTSIVTLIRFGKEIKIEVIFLNGDTKTITPGELPGYVTEAGNPGNKKKVKEVCLEHPSTYLKEGIMLIDTPGVGSIYQNNTDETYSYLPKVDAAIFLLSSDQPISQSEIGFLKDIAPYSVKIFFILNKIDYLSVTDRQKAVEFAKKVLIERVGFTEVNIFPLSAKLALEGKIEHSDKKLSESNLQSFTSTLDEFLLSEKGRATINAACHKGRNAAFELRLGVELEMKALDLPIEELKAKIELFDDMAKRLQQEQEDNSYIFKGEVNKVYHELEREISGFQEYCKETLNKEIDQIYHGQSLSGRKLMSYMESYIEDRIKVSLEEWQPEVEKKVRDVFNKVVSRFTNRTNLVIGELLKQSAEIFDLKLEGFAEIEALTDETSLYYIFGEQNTMFVPDSIKIYALFLPGFISGPMIMSEMRKKIEREIDRNCGRLRTDYNERIIKSVDGFRKQFKEKFDTVIEGTRFVLVRAVEKRESSQKETTKSYEKLSRQVAILEYAISGFNSLSSVYPR</sequence>
<dbReference type="PANTHER" id="PTHR43681">
    <property type="entry name" value="TRANSMEMBRANE GTPASE FZO"/>
    <property type="match status" value="1"/>
</dbReference>
<feature type="domain" description="Dynamin N-terminal" evidence="1">
    <location>
        <begin position="49"/>
        <end position="206"/>
    </location>
</feature>
<gene>
    <name evidence="2" type="ORF">Pmgp_00204</name>
</gene>
<dbReference type="CDD" id="cd09912">
    <property type="entry name" value="DLP_2"/>
    <property type="match status" value="1"/>
</dbReference>
<dbReference type="PANTHER" id="PTHR43681:SF1">
    <property type="entry name" value="SARCALUMENIN"/>
    <property type="match status" value="1"/>
</dbReference>
<dbReference type="SUPFAM" id="SSF52540">
    <property type="entry name" value="P-loop containing nucleoside triphosphate hydrolases"/>
    <property type="match status" value="1"/>
</dbReference>
<dbReference type="Gene3D" id="3.40.50.300">
    <property type="entry name" value="P-loop containing nucleotide triphosphate hydrolases"/>
    <property type="match status" value="1"/>
</dbReference>
<name>A0A4Y7RWN3_9FIRM</name>
<dbReference type="InterPro" id="IPR051943">
    <property type="entry name" value="TRAFAC_Dynamin-like_GTPase"/>
</dbReference>
<proteinExistence type="predicted"/>
<dbReference type="RefSeq" id="WP_134212110.1">
    <property type="nucleotide sequence ID" value="NZ_QFFZ01000002.1"/>
</dbReference>
<protein>
    <submittedName>
        <fullName evidence="2">Bacterial dynamin-like protein</fullName>
        <ecNumber evidence="2">3.6.5.5</ecNumber>
    </submittedName>
</protein>
<dbReference type="InterPro" id="IPR045063">
    <property type="entry name" value="Dynamin_N"/>
</dbReference>
<dbReference type="InterPro" id="IPR027417">
    <property type="entry name" value="P-loop_NTPase"/>
</dbReference>
<keyword evidence="2" id="KW-0378">Hydrolase</keyword>
<dbReference type="Pfam" id="PF00350">
    <property type="entry name" value="Dynamin_N"/>
    <property type="match status" value="1"/>
</dbReference>
<dbReference type="OrthoDB" id="9802035at2"/>
<reference evidence="2 3" key="1">
    <citation type="journal article" date="2018" name="Environ. Microbiol.">
        <title>Novel energy conservation strategies and behaviour of Pelotomaculum schinkii driving syntrophic propionate catabolism.</title>
        <authorList>
            <person name="Hidalgo-Ahumada C.A.P."/>
            <person name="Nobu M.K."/>
            <person name="Narihiro T."/>
            <person name="Tamaki H."/>
            <person name="Liu W.T."/>
            <person name="Kamagata Y."/>
            <person name="Stams A.J.M."/>
            <person name="Imachi H."/>
            <person name="Sousa D.Z."/>
        </authorList>
    </citation>
    <scope>NUCLEOTIDE SEQUENCE [LARGE SCALE GENOMIC DNA]</scope>
    <source>
        <strain evidence="2 3">MGP</strain>
    </source>
</reference>
<keyword evidence="3" id="KW-1185">Reference proteome</keyword>
<dbReference type="EC" id="3.6.5.5" evidence="2"/>